<dbReference type="InterPro" id="IPR002885">
    <property type="entry name" value="PPR_rpt"/>
</dbReference>
<dbReference type="Proteomes" id="UP000585474">
    <property type="component" value="Unassembled WGS sequence"/>
</dbReference>
<comment type="similarity">
    <text evidence="1">Belongs to the PPR family. P subfamily.</text>
</comment>
<evidence type="ECO:0000313" key="5">
    <source>
        <dbReference type="Proteomes" id="UP000585474"/>
    </source>
</evidence>
<dbReference type="Gene3D" id="1.25.40.10">
    <property type="entry name" value="Tetratricopeptide repeat domain"/>
    <property type="match status" value="2"/>
</dbReference>
<dbReference type="EMBL" id="BJWL01000015">
    <property type="protein sequence ID" value="GFZ02972.1"/>
    <property type="molecule type" value="Genomic_DNA"/>
</dbReference>
<dbReference type="PANTHER" id="PTHR47941">
    <property type="entry name" value="PENTATRICOPEPTIDE REPEAT-CONTAINING PROTEIN 3, MITOCHONDRIAL"/>
    <property type="match status" value="1"/>
</dbReference>
<feature type="repeat" description="PPR" evidence="3">
    <location>
        <begin position="9"/>
        <end position="43"/>
    </location>
</feature>
<dbReference type="AlphaFoldDB" id="A0A7J0FWA0"/>
<keyword evidence="5" id="KW-1185">Reference proteome</keyword>
<protein>
    <recommendedName>
        <fullName evidence="6">Pentatricopeptide repeat-containing protein</fullName>
    </recommendedName>
</protein>
<proteinExistence type="inferred from homology"/>
<comment type="caution">
    <text evidence="4">The sequence shown here is derived from an EMBL/GenBank/DDBJ whole genome shotgun (WGS) entry which is preliminary data.</text>
</comment>
<gene>
    <name evidence="4" type="ORF">Acr_15g0015800</name>
</gene>
<feature type="repeat" description="PPR" evidence="3">
    <location>
        <begin position="78"/>
        <end position="112"/>
    </location>
</feature>
<name>A0A7J0FWA0_9ERIC</name>
<evidence type="ECO:0000256" key="2">
    <source>
        <dbReference type="ARBA" id="ARBA00022737"/>
    </source>
</evidence>
<accession>A0A7J0FWA0</accession>
<dbReference type="PROSITE" id="PS51375">
    <property type="entry name" value="PPR"/>
    <property type="match status" value="2"/>
</dbReference>
<dbReference type="InterPro" id="IPR011990">
    <property type="entry name" value="TPR-like_helical_dom_sf"/>
</dbReference>
<dbReference type="OrthoDB" id="185373at2759"/>
<reference evidence="4 5" key="1">
    <citation type="submission" date="2019-07" db="EMBL/GenBank/DDBJ databases">
        <title>De Novo Assembly of kiwifruit Actinidia rufa.</title>
        <authorList>
            <person name="Sugita-Konishi S."/>
            <person name="Sato K."/>
            <person name="Mori E."/>
            <person name="Abe Y."/>
            <person name="Kisaki G."/>
            <person name="Hamano K."/>
            <person name="Suezawa K."/>
            <person name="Otani M."/>
            <person name="Fukuda T."/>
            <person name="Manabe T."/>
            <person name="Gomi K."/>
            <person name="Tabuchi M."/>
            <person name="Akimitsu K."/>
            <person name="Kataoka I."/>
        </authorList>
    </citation>
    <scope>NUCLEOTIDE SEQUENCE [LARGE SCALE GENOMIC DNA]</scope>
    <source>
        <strain evidence="5">cv. Fuchu</strain>
    </source>
</reference>
<sequence length="130" mass="14591">MIEEGIGPTVVTYNTLLKGLCRRGSFDDAFDFWHLMLKRGVAVNEVSYSIILDGFLKMENVESALTLWKHVVARGFATGITFNTMFNGLCKMGKTIEAEEVFEKMKELGSSLDGISRRNLVDGYCKAKHM</sequence>
<evidence type="ECO:0000256" key="3">
    <source>
        <dbReference type="PROSITE-ProRule" id="PRU00708"/>
    </source>
</evidence>
<organism evidence="4 5">
    <name type="scientific">Actinidia rufa</name>
    <dbReference type="NCBI Taxonomy" id="165716"/>
    <lineage>
        <taxon>Eukaryota</taxon>
        <taxon>Viridiplantae</taxon>
        <taxon>Streptophyta</taxon>
        <taxon>Embryophyta</taxon>
        <taxon>Tracheophyta</taxon>
        <taxon>Spermatophyta</taxon>
        <taxon>Magnoliopsida</taxon>
        <taxon>eudicotyledons</taxon>
        <taxon>Gunneridae</taxon>
        <taxon>Pentapetalae</taxon>
        <taxon>asterids</taxon>
        <taxon>Ericales</taxon>
        <taxon>Actinidiaceae</taxon>
        <taxon>Actinidia</taxon>
    </lineage>
</organism>
<dbReference type="Pfam" id="PF13041">
    <property type="entry name" value="PPR_2"/>
    <property type="match status" value="1"/>
</dbReference>
<dbReference type="SUPFAM" id="SSF81901">
    <property type="entry name" value="HCP-like"/>
    <property type="match status" value="1"/>
</dbReference>
<keyword evidence="2" id="KW-0677">Repeat</keyword>
<evidence type="ECO:0000313" key="4">
    <source>
        <dbReference type="EMBL" id="GFZ02972.1"/>
    </source>
</evidence>
<evidence type="ECO:0000256" key="1">
    <source>
        <dbReference type="ARBA" id="ARBA00007626"/>
    </source>
</evidence>
<evidence type="ECO:0008006" key="6">
    <source>
        <dbReference type="Google" id="ProtNLM"/>
    </source>
</evidence>
<dbReference type="Pfam" id="PF01535">
    <property type="entry name" value="PPR"/>
    <property type="match status" value="1"/>
</dbReference>
<dbReference type="NCBIfam" id="TIGR00756">
    <property type="entry name" value="PPR"/>
    <property type="match status" value="3"/>
</dbReference>